<comment type="caution">
    <text evidence="2">The sequence shown here is derived from an EMBL/GenBank/DDBJ whole genome shotgun (WGS) entry which is preliminary data.</text>
</comment>
<evidence type="ECO:0000256" key="1">
    <source>
        <dbReference type="SAM" id="Phobius"/>
    </source>
</evidence>
<keyword evidence="1" id="KW-0472">Membrane</keyword>
<proteinExistence type="predicted"/>
<feature type="transmembrane region" description="Helical" evidence="1">
    <location>
        <begin position="72"/>
        <end position="95"/>
    </location>
</feature>
<protein>
    <submittedName>
        <fullName evidence="2">DUF2214 family protein</fullName>
    </submittedName>
</protein>
<keyword evidence="1" id="KW-0812">Transmembrane</keyword>
<dbReference type="InterPro" id="IPR018706">
    <property type="entry name" value="DUF2214_membrane"/>
</dbReference>
<keyword evidence="3" id="KW-1185">Reference proteome</keyword>
<keyword evidence="1" id="KW-1133">Transmembrane helix</keyword>
<feature type="transmembrane region" description="Helical" evidence="1">
    <location>
        <begin position="131"/>
        <end position="149"/>
    </location>
</feature>
<sequence>MTLEAILAYLHILAILTMVVFISSEAALCRVEWMNAAVVERLGRVDMVYGIAAVAVLATGVARTWWGMKGTAWYWTNPLLHLKLTLFIIVGLLSIRPTMTYSRWRKALRSSGALPDEAEVRKTRKQVMVQAHIIALIPLAAVFLARGFGARG</sequence>
<dbReference type="EMBL" id="JBBKZU010000016">
    <property type="protein sequence ID" value="MEJ8814974.1"/>
    <property type="molecule type" value="Genomic_DNA"/>
</dbReference>
<gene>
    <name evidence="2" type="ORF">WKW77_28135</name>
</gene>
<evidence type="ECO:0000313" key="2">
    <source>
        <dbReference type="EMBL" id="MEJ8814974.1"/>
    </source>
</evidence>
<organism evidence="2 3">
    <name type="scientific">Variovorax ureilyticus</name>
    <dbReference type="NCBI Taxonomy" id="1836198"/>
    <lineage>
        <taxon>Bacteria</taxon>
        <taxon>Pseudomonadati</taxon>
        <taxon>Pseudomonadota</taxon>
        <taxon>Betaproteobacteria</taxon>
        <taxon>Burkholderiales</taxon>
        <taxon>Comamonadaceae</taxon>
        <taxon>Variovorax</taxon>
    </lineage>
</organism>
<name>A0ABU8VMU2_9BURK</name>
<dbReference type="Proteomes" id="UP001365846">
    <property type="component" value="Unassembled WGS sequence"/>
</dbReference>
<dbReference type="RefSeq" id="WP_340360197.1">
    <property type="nucleotide sequence ID" value="NZ_JBBKZU010000016.1"/>
</dbReference>
<evidence type="ECO:0000313" key="3">
    <source>
        <dbReference type="Proteomes" id="UP001365846"/>
    </source>
</evidence>
<dbReference type="Pfam" id="PF09980">
    <property type="entry name" value="DUF2214"/>
    <property type="match status" value="1"/>
</dbReference>
<feature type="transmembrane region" description="Helical" evidence="1">
    <location>
        <begin position="6"/>
        <end position="28"/>
    </location>
</feature>
<accession>A0ABU8VMU2</accession>
<feature type="transmembrane region" description="Helical" evidence="1">
    <location>
        <begin position="48"/>
        <end position="66"/>
    </location>
</feature>
<reference evidence="2 3" key="1">
    <citation type="submission" date="2024-03" db="EMBL/GenBank/DDBJ databases">
        <title>Novel species of the genus Variovorax.</title>
        <authorList>
            <person name="Liu Q."/>
            <person name="Xin Y.-H."/>
        </authorList>
    </citation>
    <scope>NUCLEOTIDE SEQUENCE [LARGE SCALE GENOMIC DNA]</scope>
    <source>
        <strain evidence="2 3">KACC 18899</strain>
    </source>
</reference>